<keyword evidence="2" id="KW-1185">Reference proteome</keyword>
<name>A0A2J8AE36_9CHLO</name>
<accession>A0A2J8AE36</accession>
<reference evidence="1 2" key="1">
    <citation type="journal article" date="2017" name="Mol. Biol. Evol.">
        <title>The 4-celled Tetrabaena socialis nuclear genome reveals the essential components for genetic control of cell number at the origin of multicellularity in the volvocine lineage.</title>
        <authorList>
            <person name="Featherston J."/>
            <person name="Arakaki Y."/>
            <person name="Hanschen E.R."/>
            <person name="Ferris P.J."/>
            <person name="Michod R.E."/>
            <person name="Olson B.J.S.C."/>
            <person name="Nozaki H."/>
            <person name="Durand P.M."/>
        </authorList>
    </citation>
    <scope>NUCLEOTIDE SEQUENCE [LARGE SCALE GENOMIC DNA]</scope>
    <source>
        <strain evidence="1 2">NIES-571</strain>
    </source>
</reference>
<evidence type="ECO:0000313" key="2">
    <source>
        <dbReference type="Proteomes" id="UP000236333"/>
    </source>
</evidence>
<dbReference type="OrthoDB" id="544596at2759"/>
<dbReference type="EMBL" id="PGGS01000046">
    <property type="protein sequence ID" value="PNH10788.1"/>
    <property type="molecule type" value="Genomic_DNA"/>
</dbReference>
<dbReference type="AlphaFoldDB" id="A0A2J8AE36"/>
<comment type="caution">
    <text evidence="1">The sequence shown here is derived from an EMBL/GenBank/DDBJ whole genome shotgun (WGS) entry which is preliminary data.</text>
</comment>
<sequence>MALDAGILTVTVEFAKDLKDKDFFGKQVQPGDAAGADQGVKCEHLGPSDIEQLYQQLGGNGLVDEQSFCDIAEAERIMDPGSDAAFLRRVGNTRPEWWSDSPACLDNSP</sequence>
<evidence type="ECO:0000313" key="1">
    <source>
        <dbReference type="EMBL" id="PNH10788.1"/>
    </source>
</evidence>
<proteinExistence type="predicted"/>
<protein>
    <submittedName>
        <fullName evidence="1">Uncharacterized protein</fullName>
    </submittedName>
</protein>
<dbReference type="Proteomes" id="UP000236333">
    <property type="component" value="Unassembled WGS sequence"/>
</dbReference>
<organism evidence="1 2">
    <name type="scientific">Tetrabaena socialis</name>
    <dbReference type="NCBI Taxonomy" id="47790"/>
    <lineage>
        <taxon>Eukaryota</taxon>
        <taxon>Viridiplantae</taxon>
        <taxon>Chlorophyta</taxon>
        <taxon>core chlorophytes</taxon>
        <taxon>Chlorophyceae</taxon>
        <taxon>CS clade</taxon>
        <taxon>Chlamydomonadales</taxon>
        <taxon>Tetrabaenaceae</taxon>
        <taxon>Tetrabaena</taxon>
    </lineage>
</organism>
<gene>
    <name evidence="1" type="ORF">TSOC_002423</name>
</gene>